<evidence type="ECO:0000313" key="3">
    <source>
        <dbReference type="Proteomes" id="UP000306402"/>
    </source>
</evidence>
<dbReference type="OrthoDB" id="9785375at2"/>
<dbReference type="GO" id="GO:0016740">
    <property type="term" value="F:transferase activity"/>
    <property type="evidence" value="ECO:0007669"/>
    <property type="project" value="UniProtKB-KW"/>
</dbReference>
<dbReference type="EMBL" id="VCEJ01000004">
    <property type="protein sequence ID" value="TLV00953.1"/>
    <property type="molecule type" value="Genomic_DNA"/>
</dbReference>
<gene>
    <name evidence="2" type="ORF">FEN17_15925</name>
</gene>
<sequence length="300" mass="34233">MGHINSLAPIVLFCYNRPWHLKQTIESLQANVLAPRSELFVFSDGPKKESDIPLIKEIRAYLPKIKGFKKIYIIEAEQNKGLANSVISGVSDIVGRFGKVIVLEDDMLSTVDFLDFMNEALTMYESRQDIFSISGYTPPLQLPENLKHGAYLAPRASSWGWGTWAAKWQKADWDVSDFSTLKKDSGSKKRLATGGSDLWPMLQKQQQGIIDSWAIRWTYAQHKNNAYGLYPVRSKIKNIGTDGSGTNFTFKSGIYGREMAEGHITLDPDLQPDKQIIEIFRNYYNLPFQVKIKNWIKYRI</sequence>
<keyword evidence="3" id="KW-1185">Reference proteome</keyword>
<name>A0A5R9KXG0_9BACT</name>
<dbReference type="Pfam" id="PF00535">
    <property type="entry name" value="Glycos_transf_2"/>
    <property type="match status" value="1"/>
</dbReference>
<dbReference type="SUPFAM" id="SSF53448">
    <property type="entry name" value="Nucleotide-diphospho-sugar transferases"/>
    <property type="match status" value="1"/>
</dbReference>
<accession>A0A5R9KXG0</accession>
<keyword evidence="2" id="KW-0808">Transferase</keyword>
<dbReference type="RefSeq" id="WP_138366325.1">
    <property type="nucleotide sequence ID" value="NZ_VCEJ01000004.1"/>
</dbReference>
<dbReference type="InterPro" id="IPR029044">
    <property type="entry name" value="Nucleotide-diphossugar_trans"/>
</dbReference>
<dbReference type="AlphaFoldDB" id="A0A5R9KXG0"/>
<dbReference type="InterPro" id="IPR001173">
    <property type="entry name" value="Glyco_trans_2-like"/>
</dbReference>
<evidence type="ECO:0000313" key="2">
    <source>
        <dbReference type="EMBL" id="TLV00953.1"/>
    </source>
</evidence>
<protein>
    <submittedName>
        <fullName evidence="2">Glycosyltransferase</fullName>
    </submittedName>
</protein>
<dbReference type="Proteomes" id="UP000306402">
    <property type="component" value="Unassembled WGS sequence"/>
</dbReference>
<comment type="caution">
    <text evidence="2">The sequence shown here is derived from an EMBL/GenBank/DDBJ whole genome shotgun (WGS) entry which is preliminary data.</text>
</comment>
<dbReference type="Gene3D" id="3.90.550.10">
    <property type="entry name" value="Spore Coat Polysaccharide Biosynthesis Protein SpsA, Chain A"/>
    <property type="match status" value="1"/>
</dbReference>
<evidence type="ECO:0000259" key="1">
    <source>
        <dbReference type="Pfam" id="PF00535"/>
    </source>
</evidence>
<proteinExistence type="predicted"/>
<reference evidence="2 3" key="1">
    <citation type="submission" date="2019-05" db="EMBL/GenBank/DDBJ databases">
        <authorList>
            <person name="Qu J.-H."/>
        </authorList>
    </citation>
    <scope>NUCLEOTIDE SEQUENCE [LARGE SCALE GENOMIC DNA]</scope>
    <source>
        <strain evidence="2 3">T17</strain>
    </source>
</reference>
<feature type="domain" description="Glycosyltransferase 2-like" evidence="1">
    <location>
        <begin position="10"/>
        <end position="113"/>
    </location>
</feature>
<organism evidence="2 3">
    <name type="scientific">Dyadobacter luticola</name>
    <dbReference type="NCBI Taxonomy" id="1979387"/>
    <lineage>
        <taxon>Bacteria</taxon>
        <taxon>Pseudomonadati</taxon>
        <taxon>Bacteroidota</taxon>
        <taxon>Cytophagia</taxon>
        <taxon>Cytophagales</taxon>
        <taxon>Spirosomataceae</taxon>
        <taxon>Dyadobacter</taxon>
    </lineage>
</organism>